<feature type="domain" description="Isochorismatase-like" evidence="2">
    <location>
        <begin position="4"/>
        <end position="45"/>
    </location>
</feature>
<accession>A0A919L9K4</accession>
<dbReference type="Gene3D" id="3.40.50.850">
    <property type="entry name" value="Isochorismatase-like"/>
    <property type="match status" value="1"/>
</dbReference>
<dbReference type="InterPro" id="IPR053152">
    <property type="entry name" value="Hydrolase_YcaC-like"/>
</dbReference>
<sequence length="155" mass="15898">MPELSALEQGYEVYVVADAPGGVTQAAHEHACQRMPAAGAVPVTWVQVLPELQRDWARQGTYPAVMEIVKAHAGAYGLGVVYAQAVIGAHAAGRASWPAGLSTGARPGSAAEPSPSSPRAPAPPDRAGCRPSACSRRSPRPASATGPSVRAPYPP</sequence>
<dbReference type="Proteomes" id="UP000600026">
    <property type="component" value="Unassembled WGS sequence"/>
</dbReference>
<proteinExistence type="predicted"/>
<evidence type="ECO:0000313" key="3">
    <source>
        <dbReference type="EMBL" id="GHI83418.1"/>
    </source>
</evidence>
<dbReference type="PANTHER" id="PTHR43559">
    <property type="entry name" value="HYDROLASE YCAC-RELATED"/>
    <property type="match status" value="1"/>
</dbReference>
<comment type="caution">
    <text evidence="3">The sequence shown here is derived from an EMBL/GenBank/DDBJ whole genome shotgun (WGS) entry which is preliminary data.</text>
</comment>
<organism evidence="3 4">
    <name type="scientific">Streptomyces xanthophaeus</name>
    <dbReference type="NCBI Taxonomy" id="67385"/>
    <lineage>
        <taxon>Bacteria</taxon>
        <taxon>Bacillati</taxon>
        <taxon>Actinomycetota</taxon>
        <taxon>Actinomycetes</taxon>
        <taxon>Kitasatosporales</taxon>
        <taxon>Streptomycetaceae</taxon>
        <taxon>Streptomyces</taxon>
    </lineage>
</organism>
<name>A0A919L9K4_9ACTN</name>
<dbReference type="InterPro" id="IPR000868">
    <property type="entry name" value="Isochorismatase-like_dom"/>
</dbReference>
<keyword evidence="4" id="KW-1185">Reference proteome</keyword>
<feature type="compositionally biased region" description="Low complexity" evidence="1">
    <location>
        <begin position="104"/>
        <end position="114"/>
    </location>
</feature>
<feature type="compositionally biased region" description="Pro residues" evidence="1">
    <location>
        <begin position="115"/>
        <end position="124"/>
    </location>
</feature>
<dbReference type="EMBL" id="BNEE01000004">
    <property type="protein sequence ID" value="GHI83418.1"/>
    <property type="molecule type" value="Genomic_DNA"/>
</dbReference>
<dbReference type="SUPFAM" id="SSF52499">
    <property type="entry name" value="Isochorismatase-like hydrolases"/>
    <property type="match status" value="1"/>
</dbReference>
<gene>
    <name evidence="3" type="ORF">Sxan_07820</name>
</gene>
<feature type="region of interest" description="Disordered" evidence="1">
    <location>
        <begin position="97"/>
        <end position="155"/>
    </location>
</feature>
<dbReference type="PANTHER" id="PTHR43559:SF1">
    <property type="entry name" value="HYDROLASE"/>
    <property type="match status" value="1"/>
</dbReference>
<evidence type="ECO:0000259" key="2">
    <source>
        <dbReference type="Pfam" id="PF00857"/>
    </source>
</evidence>
<evidence type="ECO:0000313" key="4">
    <source>
        <dbReference type="Proteomes" id="UP000600026"/>
    </source>
</evidence>
<evidence type="ECO:0000256" key="1">
    <source>
        <dbReference type="SAM" id="MobiDB-lite"/>
    </source>
</evidence>
<dbReference type="InterPro" id="IPR036380">
    <property type="entry name" value="Isochorismatase-like_sf"/>
</dbReference>
<reference evidence="3" key="1">
    <citation type="submission" date="2020-09" db="EMBL/GenBank/DDBJ databases">
        <title>Whole genome shotgun sequence of Streptomyces xanthophaeus NBRC 12829.</title>
        <authorList>
            <person name="Komaki H."/>
            <person name="Tamura T."/>
        </authorList>
    </citation>
    <scope>NUCLEOTIDE SEQUENCE</scope>
    <source>
        <strain evidence="3">NBRC 12829</strain>
    </source>
</reference>
<dbReference type="Pfam" id="PF00857">
    <property type="entry name" value="Isochorismatase"/>
    <property type="match status" value="1"/>
</dbReference>
<feature type="compositionally biased region" description="Low complexity" evidence="1">
    <location>
        <begin position="125"/>
        <end position="148"/>
    </location>
</feature>
<protein>
    <recommendedName>
        <fullName evidence="2">Isochorismatase-like domain-containing protein</fullName>
    </recommendedName>
</protein>
<dbReference type="AlphaFoldDB" id="A0A919L9K4"/>